<reference evidence="1" key="1">
    <citation type="submission" date="2021-01" db="EMBL/GenBank/DDBJ databases">
        <title>Whole genome shotgun sequence of Rugosimonospora africana NBRC 104875.</title>
        <authorList>
            <person name="Komaki H."/>
            <person name="Tamura T."/>
        </authorList>
    </citation>
    <scope>NUCLEOTIDE SEQUENCE</scope>
    <source>
        <strain evidence="1">NBRC 104875</strain>
    </source>
</reference>
<protein>
    <submittedName>
        <fullName evidence="1">Uncharacterized protein</fullName>
    </submittedName>
</protein>
<comment type="caution">
    <text evidence="1">The sequence shown here is derived from an EMBL/GenBank/DDBJ whole genome shotgun (WGS) entry which is preliminary data.</text>
</comment>
<evidence type="ECO:0000313" key="1">
    <source>
        <dbReference type="EMBL" id="GIH18226.1"/>
    </source>
</evidence>
<dbReference type="EMBL" id="BONZ01000064">
    <property type="protein sequence ID" value="GIH18226.1"/>
    <property type="molecule type" value="Genomic_DNA"/>
</dbReference>
<dbReference type="Proteomes" id="UP000642748">
    <property type="component" value="Unassembled WGS sequence"/>
</dbReference>
<accession>A0A8J3QXA1</accession>
<proteinExistence type="predicted"/>
<evidence type="ECO:0000313" key="2">
    <source>
        <dbReference type="Proteomes" id="UP000642748"/>
    </source>
</evidence>
<gene>
    <name evidence="1" type="ORF">Raf01_63980</name>
</gene>
<keyword evidence="2" id="KW-1185">Reference proteome</keyword>
<name>A0A8J3QXA1_9ACTN</name>
<sequence length="92" mass="9704">MYLATYRLSWAVATRAASCPHGSVGPVGPALGLGSTGGGMLVQPVVNSTPTRTIAAVPALDRTESLWVTQRPDRGIDSPRWRGAPVPWVLSH</sequence>
<organism evidence="1 2">
    <name type="scientific">Rugosimonospora africana</name>
    <dbReference type="NCBI Taxonomy" id="556532"/>
    <lineage>
        <taxon>Bacteria</taxon>
        <taxon>Bacillati</taxon>
        <taxon>Actinomycetota</taxon>
        <taxon>Actinomycetes</taxon>
        <taxon>Micromonosporales</taxon>
        <taxon>Micromonosporaceae</taxon>
        <taxon>Rugosimonospora</taxon>
    </lineage>
</organism>
<dbReference type="AlphaFoldDB" id="A0A8J3QXA1"/>